<keyword evidence="5 10" id="KW-0547">Nucleotide-binding</keyword>
<feature type="domain" description="TRASH" evidence="11">
    <location>
        <begin position="80"/>
        <end position="118"/>
    </location>
</feature>
<dbReference type="Pfam" id="PF00122">
    <property type="entry name" value="E1-E2_ATPase"/>
    <property type="match status" value="1"/>
</dbReference>
<dbReference type="Pfam" id="PF00702">
    <property type="entry name" value="Hydrolase"/>
    <property type="match status" value="1"/>
</dbReference>
<dbReference type="Gene3D" id="3.40.50.1000">
    <property type="entry name" value="HAD superfamily/HAD-like"/>
    <property type="match status" value="1"/>
</dbReference>
<feature type="domain" description="TRASH" evidence="11">
    <location>
        <begin position="34"/>
        <end position="72"/>
    </location>
</feature>
<dbReference type="Gene3D" id="1.10.620.20">
    <property type="entry name" value="Ribonucleotide Reductase, subunit A"/>
    <property type="match status" value="2"/>
</dbReference>
<dbReference type="InterPro" id="IPR023214">
    <property type="entry name" value="HAD_sf"/>
</dbReference>
<keyword evidence="3 10" id="KW-0812">Transmembrane</keyword>
<feature type="transmembrane region" description="Helical" evidence="10">
    <location>
        <begin position="785"/>
        <end position="807"/>
    </location>
</feature>
<dbReference type="SFLD" id="SFLDS00003">
    <property type="entry name" value="Haloacid_Dehalogenase"/>
    <property type="match status" value="1"/>
</dbReference>
<evidence type="ECO:0000313" key="12">
    <source>
        <dbReference type="EMBL" id="MDV4185273.1"/>
    </source>
</evidence>
<dbReference type="InterPro" id="IPR044492">
    <property type="entry name" value="P_typ_ATPase_HD_dom"/>
</dbReference>
<evidence type="ECO:0000256" key="6">
    <source>
        <dbReference type="ARBA" id="ARBA00022840"/>
    </source>
</evidence>
<dbReference type="PROSITE" id="PS00154">
    <property type="entry name" value="ATPASE_E1_E2"/>
    <property type="match status" value="1"/>
</dbReference>
<evidence type="ECO:0000256" key="10">
    <source>
        <dbReference type="RuleBase" id="RU362081"/>
    </source>
</evidence>
<dbReference type="InterPro" id="IPR001757">
    <property type="entry name" value="P_typ_ATPase"/>
</dbReference>
<dbReference type="NCBIfam" id="TIGR01511">
    <property type="entry name" value="ATPase-IB1_Cu"/>
    <property type="match status" value="1"/>
</dbReference>
<keyword evidence="7" id="KW-1278">Translocase</keyword>
<feature type="transmembrane region" description="Helical" evidence="10">
    <location>
        <begin position="813"/>
        <end position="832"/>
    </location>
</feature>
<feature type="transmembrane region" description="Helical" evidence="10">
    <location>
        <begin position="287"/>
        <end position="306"/>
    </location>
</feature>
<dbReference type="InterPro" id="IPR023299">
    <property type="entry name" value="ATPase_P-typ_cyto_dom_N"/>
</dbReference>
<keyword evidence="9 10" id="KW-0472">Membrane</keyword>
<dbReference type="SUPFAM" id="SSF81665">
    <property type="entry name" value="Calcium ATPase, transmembrane domain M"/>
    <property type="match status" value="1"/>
</dbReference>
<evidence type="ECO:0000256" key="9">
    <source>
        <dbReference type="ARBA" id="ARBA00023136"/>
    </source>
</evidence>
<dbReference type="Gene3D" id="3.40.1110.10">
    <property type="entry name" value="Calcium-transporting ATPase, cytoplasmic domain N"/>
    <property type="match status" value="1"/>
</dbReference>
<dbReference type="InterPro" id="IPR011017">
    <property type="entry name" value="TRASH_dom"/>
</dbReference>
<keyword evidence="8 10" id="KW-1133">Transmembrane helix</keyword>
<dbReference type="InterPro" id="IPR023298">
    <property type="entry name" value="ATPase_P-typ_TM_dom_sf"/>
</dbReference>
<feature type="transmembrane region" description="Helical" evidence="10">
    <location>
        <begin position="441"/>
        <end position="463"/>
    </location>
</feature>
<dbReference type="Gene3D" id="2.70.150.10">
    <property type="entry name" value="Calcium-transporting ATPase, cytoplasmic transduction domain A"/>
    <property type="match status" value="1"/>
</dbReference>
<name>A0ABU3YHS5_9HYPH</name>
<evidence type="ECO:0000313" key="13">
    <source>
        <dbReference type="Proteomes" id="UP001187203"/>
    </source>
</evidence>
<evidence type="ECO:0000256" key="3">
    <source>
        <dbReference type="ARBA" id="ARBA00022692"/>
    </source>
</evidence>
<evidence type="ECO:0000256" key="5">
    <source>
        <dbReference type="ARBA" id="ARBA00022741"/>
    </source>
</evidence>
<comment type="subcellular location">
    <subcellularLocation>
        <location evidence="10">Cell membrane</location>
    </subcellularLocation>
    <subcellularLocation>
        <location evidence="1">Endomembrane system</location>
        <topology evidence="1">Multi-pass membrane protein</topology>
    </subcellularLocation>
</comment>
<dbReference type="SUPFAM" id="SSF81653">
    <property type="entry name" value="Calcium ATPase, transduction domain A"/>
    <property type="match status" value="1"/>
</dbReference>
<feature type="transmembrane region" description="Helical" evidence="10">
    <location>
        <begin position="248"/>
        <end position="275"/>
    </location>
</feature>
<comment type="similarity">
    <text evidence="2 10">Belongs to the cation transport ATPase (P-type) (TC 3.A.3) family. Type IB subfamily.</text>
</comment>
<evidence type="ECO:0000256" key="2">
    <source>
        <dbReference type="ARBA" id="ARBA00006024"/>
    </source>
</evidence>
<keyword evidence="10" id="KW-1003">Cell membrane</keyword>
<dbReference type="NCBIfam" id="TIGR01494">
    <property type="entry name" value="ATPase_P-type"/>
    <property type="match status" value="1"/>
</dbReference>
<dbReference type="InterPro" id="IPR012348">
    <property type="entry name" value="RNR-like"/>
</dbReference>
<dbReference type="InterPro" id="IPR059000">
    <property type="entry name" value="ATPase_P-type_domA"/>
</dbReference>
<dbReference type="SUPFAM" id="SSF56784">
    <property type="entry name" value="HAD-like"/>
    <property type="match status" value="1"/>
</dbReference>
<dbReference type="Pfam" id="PF04945">
    <property type="entry name" value="YHS"/>
    <property type="match status" value="2"/>
</dbReference>
<dbReference type="PRINTS" id="PR00119">
    <property type="entry name" value="CATATPASE"/>
</dbReference>
<dbReference type="CDD" id="cd02094">
    <property type="entry name" value="P-type_ATPase_Cu-like"/>
    <property type="match status" value="1"/>
</dbReference>
<gene>
    <name evidence="12" type="ORF">R1523_07145</name>
</gene>
<dbReference type="Pfam" id="PF19335">
    <property type="entry name" value="HMBD"/>
    <property type="match status" value="1"/>
</dbReference>
<evidence type="ECO:0000256" key="8">
    <source>
        <dbReference type="ARBA" id="ARBA00022989"/>
    </source>
</evidence>
<dbReference type="InterPro" id="IPR036412">
    <property type="entry name" value="HAD-like_sf"/>
</dbReference>
<feature type="transmembrane region" description="Helical" evidence="10">
    <location>
        <begin position="469"/>
        <end position="492"/>
    </location>
</feature>
<organism evidence="12 13">
    <name type="scientific">Rhizobium brockwellii</name>
    <dbReference type="NCBI Taxonomy" id="3019932"/>
    <lineage>
        <taxon>Bacteria</taxon>
        <taxon>Pseudomonadati</taxon>
        <taxon>Pseudomonadota</taxon>
        <taxon>Alphaproteobacteria</taxon>
        <taxon>Hyphomicrobiales</taxon>
        <taxon>Rhizobiaceae</taxon>
        <taxon>Rhizobium/Agrobacterium group</taxon>
        <taxon>Rhizobium</taxon>
    </lineage>
</organism>
<dbReference type="InterPro" id="IPR009078">
    <property type="entry name" value="Ferritin-like_SF"/>
</dbReference>
<dbReference type="Proteomes" id="UP001187203">
    <property type="component" value="Unassembled WGS sequence"/>
</dbReference>
<dbReference type="SUPFAM" id="SSF47240">
    <property type="entry name" value="Ferritin-like"/>
    <property type="match status" value="2"/>
</dbReference>
<evidence type="ECO:0000259" key="11">
    <source>
        <dbReference type="SMART" id="SM00746"/>
    </source>
</evidence>
<keyword evidence="4 10" id="KW-0479">Metal-binding</keyword>
<dbReference type="InterPro" id="IPR007029">
    <property type="entry name" value="YHS_dom"/>
</dbReference>
<dbReference type="EMBL" id="JAWJWI010000003">
    <property type="protein sequence ID" value="MDV4185273.1"/>
    <property type="molecule type" value="Genomic_DNA"/>
</dbReference>
<dbReference type="SFLD" id="SFLDF00027">
    <property type="entry name" value="p-type_atpase"/>
    <property type="match status" value="1"/>
</dbReference>
<dbReference type="NCBIfam" id="TIGR01525">
    <property type="entry name" value="ATPase-IB_hvy"/>
    <property type="match status" value="1"/>
</dbReference>
<evidence type="ECO:0000256" key="1">
    <source>
        <dbReference type="ARBA" id="ARBA00004127"/>
    </source>
</evidence>
<dbReference type="SFLD" id="SFLDG00002">
    <property type="entry name" value="C1.7:_P-type_atpase_like"/>
    <property type="match status" value="1"/>
</dbReference>
<sequence length="839" mass="87873">MDTKHDHHHHHAHGDEHCQCGHDQQMAADAVTRDPVCGMTVDPQAGKPSLDHDGRTYHFCSEGCRTKFAAAPEDYLTAKDPVCGMTVDRSTAKHFLKREGEKFYFCSAACQAKFEADPAAYRDGKCPPAKPAPKGTLYTCPMHPEVVSDSPGDCPKCGMALEPMGIPPADEGPNQELVDFVRRLSVSAILAVPLLALSMGPMFGLPLRETIGEPQATYIELLLATPVVLWAALPFFRRAWASVVNRSPNMWTLIGLGVGTAYVYSVVATLVPGIFPMSFHGHVAAVPVYFEAAAVIVALVFVGQVLELKARERTGSAIRALLDLAPKTARRIDAGGSENDVPVDDIQTGDRLRVRPGERVPVDGSVLEGQSTVDESMISGEPLPLEKSKGDPLTGGTINKNGTFVMTAEKVGADTVLSRIVDMVAKAQRSRAPIQGAVDRVSAIFVPTVVAAAVLAFLVWAAIGPEPRMANGLLAAVAVLIIACPCALGLATPMSIMIATGRGAQEGVLIKDAEALERFSKVDTLIVDKTGTLTEGKPKLTDVVAFGDVGEDRLLSLAASLERGSEHPLAEAIVSGAEERGVSFVAVTGFEAKTGKGVQGRAGGTTVALGNAAMLTDLGFDPAVLAEKTEALRGDGKTVMFVVFDGALAGLVAVADRIKPTTAAAIKALHDSGLKIIMATGDNERTARAVAKSLGIDEVRADVLPEGKKALIDELRAKGAIIAMAGDGVNDAPALAAADVGIAMGTGADVAMESAGITLVKGDLNGIVRARRLAEATMRNIRQNLGFAFGYNALGVPIAAGVLYPIFGLLLSPMIAAAAMSLSSVSVIANALRLRFAKL</sequence>
<reference evidence="13" key="1">
    <citation type="journal article" date="2023" name="Int. J. Mol. Sci.">
        <title>Genomic and Metabolic Characterization of Plant Growth-Promoting Rhizobacteria Isolated from Nodules of Clovers Grown in Non-Farmed Soil.</title>
        <authorList>
            <person name="Wojcik M."/>
            <person name="Koper P."/>
            <person name="Zebracki K."/>
            <person name="Marczak M."/>
            <person name="Mazur A."/>
        </authorList>
    </citation>
    <scope>NUCLEOTIDE SEQUENCE [LARGE SCALE GENOMIC DNA]</scope>
    <source>
        <strain evidence="13">KB12</strain>
    </source>
</reference>
<proteinExistence type="inferred from homology"/>
<dbReference type="SMART" id="SM00746">
    <property type="entry name" value="TRASH"/>
    <property type="match status" value="2"/>
</dbReference>
<dbReference type="InterPro" id="IPR045800">
    <property type="entry name" value="HMBD"/>
</dbReference>
<dbReference type="PANTHER" id="PTHR43520:SF8">
    <property type="entry name" value="P-TYPE CU(+) TRANSPORTER"/>
    <property type="match status" value="1"/>
</dbReference>
<feature type="transmembrane region" description="Helical" evidence="10">
    <location>
        <begin position="216"/>
        <end position="236"/>
    </location>
</feature>
<evidence type="ECO:0000256" key="7">
    <source>
        <dbReference type="ARBA" id="ARBA00022967"/>
    </source>
</evidence>
<dbReference type="InterPro" id="IPR018303">
    <property type="entry name" value="ATPase_P-typ_P_site"/>
</dbReference>
<comment type="caution">
    <text evidence="12">The sequence shown here is derived from an EMBL/GenBank/DDBJ whole genome shotgun (WGS) entry which is preliminary data.</text>
</comment>
<keyword evidence="6 10" id="KW-0067">ATP-binding</keyword>
<protein>
    <submittedName>
        <fullName evidence="12">Heavy metal translocating P-type ATPase</fullName>
    </submittedName>
</protein>
<accession>A0ABU3YHS5</accession>
<dbReference type="PRINTS" id="PR00943">
    <property type="entry name" value="CUATPASE"/>
</dbReference>
<feature type="transmembrane region" description="Helical" evidence="10">
    <location>
        <begin position="184"/>
        <end position="204"/>
    </location>
</feature>
<keyword evidence="13" id="KW-1185">Reference proteome</keyword>
<evidence type="ECO:0000256" key="4">
    <source>
        <dbReference type="ARBA" id="ARBA00022723"/>
    </source>
</evidence>
<dbReference type="InterPro" id="IPR008250">
    <property type="entry name" value="ATPase_P-typ_transduc_dom_A_sf"/>
</dbReference>
<dbReference type="PANTHER" id="PTHR43520">
    <property type="entry name" value="ATP7, ISOFORM B"/>
    <property type="match status" value="1"/>
</dbReference>
<dbReference type="InterPro" id="IPR027256">
    <property type="entry name" value="P-typ_ATPase_IB"/>
</dbReference>
<dbReference type="RefSeq" id="WP_317275862.1">
    <property type="nucleotide sequence ID" value="NZ_JAWJWH010000003.1"/>
</dbReference>